<accession>A0A0E0ATD0</accession>
<sequence>MAANGDRRLATETSAAAVDGDGDLDDDGGDGAPLCGCGIGAATATRNGLLLRQWRRRIHSSLASSAPRSLPYVAFFCFSLVAAVAEDSASNGVVTAGDGAEDGGSRCFDASSFVLSSTLGHSKQADARSRRGDGRRNVCGAHSWLVTFGWPNLASGGRVLASQMGLGHPVGEAVG</sequence>
<reference evidence="2" key="1">
    <citation type="submission" date="2015-04" db="UniProtKB">
        <authorList>
            <consortium name="EnsemblPlants"/>
        </authorList>
    </citation>
    <scope>IDENTIFICATION</scope>
</reference>
<dbReference type="HOGENOM" id="CLU_1534889_0_0_1"/>
<proteinExistence type="predicted"/>
<protein>
    <submittedName>
        <fullName evidence="2">Uncharacterized protein</fullName>
    </submittedName>
</protein>
<dbReference type="Gramene" id="OGLUM08G09840.1">
    <property type="protein sequence ID" value="OGLUM08G09840.1"/>
    <property type="gene ID" value="OGLUM08G09840"/>
</dbReference>
<dbReference type="EnsemblPlants" id="OGLUM08G09840.1">
    <property type="protein sequence ID" value="OGLUM08G09840.1"/>
    <property type="gene ID" value="OGLUM08G09840"/>
</dbReference>
<dbReference type="AlphaFoldDB" id="A0A0E0ATD0"/>
<feature type="compositionally biased region" description="Basic and acidic residues" evidence="1">
    <location>
        <begin position="1"/>
        <end position="10"/>
    </location>
</feature>
<name>A0A0E0ATD0_9ORYZ</name>
<keyword evidence="3" id="KW-1185">Reference proteome</keyword>
<evidence type="ECO:0000313" key="2">
    <source>
        <dbReference type="EnsemblPlants" id="OGLUM08G09840.1"/>
    </source>
</evidence>
<reference evidence="2" key="2">
    <citation type="submission" date="2018-05" db="EMBL/GenBank/DDBJ databases">
        <title>OgluRS3 (Oryza glumaepatula Reference Sequence Version 3).</title>
        <authorList>
            <person name="Zhang J."/>
            <person name="Kudrna D."/>
            <person name="Lee S."/>
            <person name="Talag J."/>
            <person name="Welchert J."/>
            <person name="Wing R.A."/>
        </authorList>
    </citation>
    <scope>NUCLEOTIDE SEQUENCE [LARGE SCALE GENOMIC DNA]</scope>
</reference>
<organism evidence="2">
    <name type="scientific">Oryza glumipatula</name>
    <dbReference type="NCBI Taxonomy" id="40148"/>
    <lineage>
        <taxon>Eukaryota</taxon>
        <taxon>Viridiplantae</taxon>
        <taxon>Streptophyta</taxon>
        <taxon>Embryophyta</taxon>
        <taxon>Tracheophyta</taxon>
        <taxon>Spermatophyta</taxon>
        <taxon>Magnoliopsida</taxon>
        <taxon>Liliopsida</taxon>
        <taxon>Poales</taxon>
        <taxon>Poaceae</taxon>
        <taxon>BOP clade</taxon>
        <taxon>Oryzoideae</taxon>
        <taxon>Oryzeae</taxon>
        <taxon>Oryzinae</taxon>
        <taxon>Oryza</taxon>
    </lineage>
</organism>
<feature type="region of interest" description="Disordered" evidence="1">
    <location>
        <begin position="1"/>
        <end position="24"/>
    </location>
</feature>
<dbReference type="Proteomes" id="UP000026961">
    <property type="component" value="Chromosome 8"/>
</dbReference>
<evidence type="ECO:0000313" key="3">
    <source>
        <dbReference type="Proteomes" id="UP000026961"/>
    </source>
</evidence>
<evidence type="ECO:0000256" key="1">
    <source>
        <dbReference type="SAM" id="MobiDB-lite"/>
    </source>
</evidence>